<feature type="signal peptide" evidence="1">
    <location>
        <begin position="1"/>
        <end position="20"/>
    </location>
</feature>
<dbReference type="InterPro" id="IPR031593">
    <property type="entry name" value="Porin_7"/>
</dbReference>
<accession>A0ABN0XNH2</accession>
<evidence type="ECO:0000313" key="3">
    <source>
        <dbReference type="Proteomes" id="UP001501757"/>
    </source>
</evidence>
<dbReference type="EMBL" id="BAAAEI010000023">
    <property type="protein sequence ID" value="GAA0368820.1"/>
    <property type="molecule type" value="Genomic_DNA"/>
</dbReference>
<reference evidence="2 3" key="1">
    <citation type="journal article" date="2019" name="Int. J. Syst. Evol. Microbiol.">
        <title>The Global Catalogue of Microorganisms (GCM) 10K type strain sequencing project: providing services to taxonomists for standard genome sequencing and annotation.</title>
        <authorList>
            <consortium name="The Broad Institute Genomics Platform"/>
            <consortium name="The Broad Institute Genome Sequencing Center for Infectious Disease"/>
            <person name="Wu L."/>
            <person name="Ma J."/>
        </authorList>
    </citation>
    <scope>NUCLEOTIDE SEQUENCE [LARGE SCALE GENOMIC DNA]</scope>
    <source>
        <strain evidence="2 3">JCM 13378</strain>
    </source>
</reference>
<evidence type="ECO:0000313" key="2">
    <source>
        <dbReference type="EMBL" id="GAA0368820.1"/>
    </source>
</evidence>
<sequence length="271" mass="30175">MKKINVVLTSLLLASSTVTAQEYQLFSELNYNRTEVGKLDNDILGIGATYYFDKRAVLGPLAELSYINDKSNVYGAYLDAEGDVNALNVGGELFYNNFLIGAEYTRSEVGSEDYDSSTVTLGYLINPNFLIKADYTDQEHGGYATFGAQYTHQLGGVDYVGFSVSTDDEFDVWEASTKYFAGLGQDRFIAAELSVTDNDEDTDWGISGDYYFTTMTSVGLSYDDLNDNNVWGINAKHYFTNNWAVSAEYKNTDITKDHDADFYSISLIGQF</sequence>
<protein>
    <recommendedName>
        <fullName evidence="4">General porin</fullName>
    </recommendedName>
</protein>
<dbReference type="SUPFAM" id="SSF56935">
    <property type="entry name" value="Porins"/>
    <property type="match status" value="2"/>
</dbReference>
<organism evidence="2 3">
    <name type="scientific">Bowmanella denitrificans</name>
    <dbReference type="NCBI Taxonomy" id="366582"/>
    <lineage>
        <taxon>Bacteria</taxon>
        <taxon>Pseudomonadati</taxon>
        <taxon>Pseudomonadota</taxon>
        <taxon>Gammaproteobacteria</taxon>
        <taxon>Alteromonadales</taxon>
        <taxon>Alteromonadaceae</taxon>
        <taxon>Bowmanella</taxon>
    </lineage>
</organism>
<proteinExistence type="predicted"/>
<dbReference type="Pfam" id="PF16956">
    <property type="entry name" value="Porin_7"/>
    <property type="match status" value="1"/>
</dbReference>
<dbReference type="Gene3D" id="2.40.160.20">
    <property type="match status" value="1"/>
</dbReference>
<keyword evidence="1" id="KW-0732">Signal</keyword>
<comment type="caution">
    <text evidence="2">The sequence shown here is derived from an EMBL/GenBank/DDBJ whole genome shotgun (WGS) entry which is preliminary data.</text>
</comment>
<dbReference type="Proteomes" id="UP001501757">
    <property type="component" value="Unassembled WGS sequence"/>
</dbReference>
<feature type="chain" id="PRO_5047434498" description="General porin" evidence="1">
    <location>
        <begin position="21"/>
        <end position="271"/>
    </location>
</feature>
<evidence type="ECO:0000256" key="1">
    <source>
        <dbReference type="SAM" id="SignalP"/>
    </source>
</evidence>
<gene>
    <name evidence="2" type="ORF">GCM10009092_36350</name>
</gene>
<name>A0ABN0XNH2_9ALTE</name>
<dbReference type="RefSeq" id="WP_343846883.1">
    <property type="nucleotide sequence ID" value="NZ_BAAAEI010000023.1"/>
</dbReference>
<evidence type="ECO:0008006" key="4">
    <source>
        <dbReference type="Google" id="ProtNLM"/>
    </source>
</evidence>
<keyword evidence="3" id="KW-1185">Reference proteome</keyword>